<feature type="transmembrane region" description="Helical" evidence="1">
    <location>
        <begin position="85"/>
        <end position="105"/>
    </location>
</feature>
<keyword evidence="3" id="KW-1185">Reference proteome</keyword>
<evidence type="ECO:0000313" key="3">
    <source>
        <dbReference type="Proteomes" id="UP000494329"/>
    </source>
</evidence>
<dbReference type="AlphaFoldDB" id="A0A6J5DTQ7"/>
<gene>
    <name evidence="2" type="ORF">LMG29739_02562</name>
</gene>
<dbReference type="EMBL" id="CADIKF010000017">
    <property type="protein sequence ID" value="CAB3756874.1"/>
    <property type="molecule type" value="Genomic_DNA"/>
</dbReference>
<feature type="transmembrane region" description="Helical" evidence="1">
    <location>
        <begin position="300"/>
        <end position="321"/>
    </location>
</feature>
<protein>
    <submittedName>
        <fullName evidence="2">Uncharacterized protein</fullName>
    </submittedName>
</protein>
<name>A0A6J5DTQ7_9BURK</name>
<keyword evidence="1" id="KW-0812">Transmembrane</keyword>
<proteinExistence type="predicted"/>
<evidence type="ECO:0000256" key="1">
    <source>
        <dbReference type="SAM" id="Phobius"/>
    </source>
</evidence>
<dbReference type="Proteomes" id="UP000494329">
    <property type="component" value="Unassembled WGS sequence"/>
</dbReference>
<keyword evidence="1" id="KW-0472">Membrane</keyword>
<accession>A0A6J5DTQ7</accession>
<keyword evidence="1" id="KW-1133">Transmembrane helix</keyword>
<feature type="transmembrane region" description="Helical" evidence="1">
    <location>
        <begin position="477"/>
        <end position="499"/>
    </location>
</feature>
<organism evidence="2 3">
    <name type="scientific">Paraburkholderia solisilvae</name>
    <dbReference type="NCBI Taxonomy" id="624376"/>
    <lineage>
        <taxon>Bacteria</taxon>
        <taxon>Pseudomonadati</taxon>
        <taxon>Pseudomonadota</taxon>
        <taxon>Betaproteobacteria</taxon>
        <taxon>Burkholderiales</taxon>
        <taxon>Burkholderiaceae</taxon>
        <taxon>Paraburkholderia</taxon>
    </lineage>
</organism>
<feature type="transmembrane region" description="Helical" evidence="1">
    <location>
        <begin position="368"/>
        <end position="391"/>
    </location>
</feature>
<feature type="transmembrane region" description="Helical" evidence="1">
    <location>
        <begin position="47"/>
        <end position="65"/>
    </location>
</feature>
<feature type="transmembrane region" description="Helical" evidence="1">
    <location>
        <begin position="451"/>
        <end position="471"/>
    </location>
</feature>
<dbReference type="RefSeq" id="WP_175111285.1">
    <property type="nucleotide sequence ID" value="NZ_CADIKF010000017.1"/>
</dbReference>
<feature type="transmembrane region" description="Helical" evidence="1">
    <location>
        <begin position="333"/>
        <end position="356"/>
    </location>
</feature>
<evidence type="ECO:0000313" key="2">
    <source>
        <dbReference type="EMBL" id="CAB3756874.1"/>
    </source>
</evidence>
<feature type="transmembrane region" description="Helical" evidence="1">
    <location>
        <begin position="6"/>
        <end position="26"/>
    </location>
</feature>
<feature type="transmembrane region" description="Helical" evidence="1">
    <location>
        <begin position="411"/>
        <end position="430"/>
    </location>
</feature>
<sequence length="529" mass="57566">MSASFIAQLHASHVLAFLLVCFYAWSRFNTPRTVRAQTSRFQYFASCITYVLSCAGLWIGITLAIEQNPQWLAILHPAPADGTRLDALEAPLVAALMLTTLLPSVPMLNTVDGKILAFFHTIGEIPFGAVRWAQRMDDAPFEMRASLVDDAAAYVRDSDDLATSLAAQLSADRDGAPQQYRFTRVLALYVWLKKYRSRARFDADFPDDADAFEKRMRSYFAQSAGFFAMAAQLPAPELAALPDSVRNFRVLSKDAYEDARLMLARLLLYSNNREAQIASELRTLGFTIAPRAGVAFPFNLLALDWIGVVVLFGIVAILTAAPGGDVITRRLSIGLLVAVNHCVAAAFAILPKQLWAFANRDRGGERPVLAYVLSGLLTLTVVLALSAVVYSIRLGLPHAEALLPFGAQCKWLALSTVLAVLLAFACDNYVTEAQAPRWLRWAESASIAGSMALVGYGVVTWLAADLAATGWRTPAQPWLPVALSAVIGALFGATIPHWYRQTVRKVMQPPSAGATALPVVVPGMPVKEP</sequence>
<reference evidence="2 3" key="1">
    <citation type="submission" date="2020-04" db="EMBL/GenBank/DDBJ databases">
        <authorList>
            <person name="De Canck E."/>
        </authorList>
    </citation>
    <scope>NUCLEOTIDE SEQUENCE [LARGE SCALE GENOMIC DNA]</scope>
    <source>
        <strain evidence="2 3">LMG 29739</strain>
    </source>
</reference>